<accession>A0A7S0CRM0</accession>
<proteinExistence type="predicted"/>
<feature type="compositionally biased region" description="Low complexity" evidence="1">
    <location>
        <begin position="200"/>
        <end position="213"/>
    </location>
</feature>
<dbReference type="EMBL" id="HBEN01002144">
    <property type="protein sequence ID" value="CAD8431984.1"/>
    <property type="molecule type" value="Transcribed_RNA"/>
</dbReference>
<feature type="region of interest" description="Disordered" evidence="1">
    <location>
        <begin position="51"/>
        <end position="74"/>
    </location>
</feature>
<dbReference type="AlphaFoldDB" id="A0A7S0CRM0"/>
<reference evidence="2" key="1">
    <citation type="submission" date="2021-01" db="EMBL/GenBank/DDBJ databases">
        <authorList>
            <person name="Corre E."/>
            <person name="Pelletier E."/>
            <person name="Niang G."/>
            <person name="Scheremetjew M."/>
            <person name="Finn R."/>
            <person name="Kale V."/>
            <person name="Holt S."/>
            <person name="Cochrane G."/>
            <person name="Meng A."/>
            <person name="Brown T."/>
            <person name="Cohen L."/>
        </authorList>
    </citation>
    <scope>NUCLEOTIDE SEQUENCE</scope>
    <source>
        <strain evidence="2">CCAC1681</strain>
    </source>
</reference>
<feature type="compositionally biased region" description="Polar residues" evidence="1">
    <location>
        <begin position="51"/>
        <end position="60"/>
    </location>
</feature>
<name>A0A7S0CRM0_MICPS</name>
<evidence type="ECO:0000256" key="1">
    <source>
        <dbReference type="SAM" id="MobiDB-lite"/>
    </source>
</evidence>
<sequence>MSYVVGMINELVKVNVQLRLENEQLKQFTATLAKQLEREAGCAACQASRSATDADTQSAAIPSANGDGASPTDTQQRAAAASRVASLLGSLRGAGPPNPLDAVLRELARGGAAAGTASPLAQSRLPGTDLSLEEIQQMQQMRRAGETEALETHQAGETGNAGERPAKLEATPQTDPRALETAEDGNEPPVLPDPVPPADAPAGVPAGDPEVAGGEAGGGVKRKSPEPETDVDSAEADASAKATRTSPEARGEGARRGRSGKTEV</sequence>
<protein>
    <submittedName>
        <fullName evidence="2">Uncharacterized protein</fullName>
    </submittedName>
</protein>
<evidence type="ECO:0000313" key="2">
    <source>
        <dbReference type="EMBL" id="CAD8431984.1"/>
    </source>
</evidence>
<feature type="compositionally biased region" description="Pro residues" evidence="1">
    <location>
        <begin position="189"/>
        <end position="199"/>
    </location>
</feature>
<feature type="compositionally biased region" description="Basic and acidic residues" evidence="1">
    <location>
        <begin position="247"/>
        <end position="264"/>
    </location>
</feature>
<gene>
    <name evidence="2" type="ORF">MSP1401_LOCUS1761</name>
</gene>
<organism evidence="2">
    <name type="scientific">Micromonas pusilla</name>
    <name type="common">Picoplanktonic green alga</name>
    <name type="synonym">Chromulina pusilla</name>
    <dbReference type="NCBI Taxonomy" id="38833"/>
    <lineage>
        <taxon>Eukaryota</taxon>
        <taxon>Viridiplantae</taxon>
        <taxon>Chlorophyta</taxon>
        <taxon>Mamiellophyceae</taxon>
        <taxon>Mamiellales</taxon>
        <taxon>Mamiellaceae</taxon>
        <taxon>Micromonas</taxon>
    </lineage>
</organism>
<feature type="region of interest" description="Disordered" evidence="1">
    <location>
        <begin position="138"/>
        <end position="264"/>
    </location>
</feature>